<dbReference type="Proteomes" id="UP000053051">
    <property type="component" value="Unassembled WGS sequence"/>
</dbReference>
<evidence type="ECO:0000313" key="3">
    <source>
        <dbReference type="Proteomes" id="UP000053051"/>
    </source>
</evidence>
<dbReference type="RefSeq" id="WP_008235661.1">
    <property type="nucleotide sequence ID" value="NZ_CAIY01000082.1"/>
</dbReference>
<feature type="chain" id="PRO_5004018991" evidence="1">
    <location>
        <begin position="29"/>
        <end position="144"/>
    </location>
</feature>
<keyword evidence="1" id="KW-0732">Signal</keyword>
<keyword evidence="3" id="KW-1185">Reference proteome</keyword>
<evidence type="ECO:0000313" key="2">
    <source>
        <dbReference type="EMBL" id="CCH68204.1"/>
    </source>
</evidence>
<dbReference type="STRING" id="1165094.RINTHH_20490"/>
<reference evidence="3" key="2">
    <citation type="submission" date="2016-01" db="EMBL/GenBank/DDBJ databases">
        <title>Diatom-associated endosymboitic cyanobacterium lacks core nitrogen metabolism enzymes.</title>
        <authorList>
            <person name="Hilton J.A."/>
            <person name="Foster R.A."/>
            <person name="Tripp H.J."/>
            <person name="Carter B.J."/>
            <person name="Zehr J.P."/>
            <person name="Villareal T.A."/>
        </authorList>
    </citation>
    <scope>NUCLEOTIDE SEQUENCE [LARGE SCALE GENOMIC DNA]</scope>
    <source>
        <strain evidence="3">HH01</strain>
    </source>
</reference>
<feature type="signal peptide" evidence="1">
    <location>
        <begin position="1"/>
        <end position="28"/>
    </location>
</feature>
<protein>
    <submittedName>
        <fullName evidence="2">Uncharacterized protein</fullName>
    </submittedName>
</protein>
<dbReference type="EMBL" id="CAIY01000082">
    <property type="protein sequence ID" value="CCH68204.1"/>
    <property type="molecule type" value="Genomic_DNA"/>
</dbReference>
<accession>M1WTM8</accession>
<organism evidence="2 3">
    <name type="scientific">Richelia intracellularis HH01</name>
    <dbReference type="NCBI Taxonomy" id="1165094"/>
    <lineage>
        <taxon>Bacteria</taxon>
        <taxon>Bacillati</taxon>
        <taxon>Cyanobacteriota</taxon>
        <taxon>Cyanophyceae</taxon>
        <taxon>Nostocales</taxon>
        <taxon>Nostocaceae</taxon>
        <taxon>Richelia</taxon>
    </lineage>
</organism>
<proteinExistence type="predicted"/>
<reference evidence="2 3" key="1">
    <citation type="submission" date="2012-05" db="EMBL/GenBank/DDBJ databases">
        <authorList>
            <person name="Hilton J."/>
        </authorList>
    </citation>
    <scope>NUCLEOTIDE SEQUENCE [LARGE SCALE GENOMIC DNA]</scope>
    <source>
        <strain evidence="2 3">HH01</strain>
    </source>
</reference>
<gene>
    <name evidence="2" type="ORF">RINTHH_20490</name>
</gene>
<sequence length="144" mass="15813">MKLKNNPAIFQAVLLLAPFLLLSQYAKAEIVKVDDNLESDPLIIIGKSGGSVNSNCGVIPKTPHQVLKLKKPLSYLQITVESESKPTLLIDSPVGKFCILYDAYSGNKPKISGFFKDGTYKLYIGQMVPGKSPKYTLSISQHEK</sequence>
<name>M1WTM8_9NOST</name>
<dbReference type="AlphaFoldDB" id="M1WTM8"/>
<evidence type="ECO:0000256" key="1">
    <source>
        <dbReference type="SAM" id="SignalP"/>
    </source>
</evidence>
<dbReference type="OrthoDB" id="581999at2"/>
<comment type="caution">
    <text evidence="2">The sequence shown here is derived from an EMBL/GenBank/DDBJ whole genome shotgun (WGS) entry which is preliminary data.</text>
</comment>